<feature type="region of interest" description="Disordered" evidence="1">
    <location>
        <begin position="1"/>
        <end position="35"/>
    </location>
</feature>
<dbReference type="Pfam" id="PF00079">
    <property type="entry name" value="Serpin"/>
    <property type="match status" value="1"/>
</dbReference>
<keyword evidence="4" id="KW-1185">Reference proteome</keyword>
<dbReference type="InterPro" id="IPR042178">
    <property type="entry name" value="Serpin_sf_1"/>
</dbReference>
<proteinExistence type="predicted"/>
<protein>
    <submittedName>
        <fullName evidence="3">Serine proteinase inhibitor</fullName>
    </submittedName>
</protein>
<sequence>MSYTRSGSRSSSTSMSMSRPSSEYSGMREGMRDGPKRDKMRMVRRANDRITEREMDEVEINQRRSGGRMDVDRIMLERQMTTHNFDQNDDRFVGELTGEEFNTDDIYDKGMPVRSSFTVKKSKYDNNAHLDFNLFEKVDKRRDTVQYSDTSAGEYAGLDEAMKPITKGADPYETCVSSISETTCWMHSNMFEVSRDDYVVNGLGLFSSFGVIYLVGRGNTEIELKNYFGFQDKRHLNAGLLTVREEMNRYRDQVVIDNFIINDKGVPSNGGVASKLKKLIFNVVINRDYPEQEADRVNNIIKTVSRMSDVVSSNTLAKSNVSLVTLAKVSPIWAYKVDNVIKGRSHRDGEPVSFIRFMGKTFDHYEDAERQIIEVPLYGDALVVGLIMNKRGLHEPTDLKNLTTSLNYMKPTVLDEVMIPIVKKRYKTRLNKTLQHTGLNVTFTENDVNALYPEGGAIDDCIQYVDINFGTRSANKRCDNRGYRTTRKFICNGEFEFYLRHVETNCIMMMGRM</sequence>
<dbReference type="Proteomes" id="UP000594342">
    <property type="component" value="Unassembled WGS sequence"/>
</dbReference>
<feature type="compositionally biased region" description="Low complexity" evidence="1">
    <location>
        <begin position="1"/>
        <end position="27"/>
    </location>
</feature>
<dbReference type="Gene3D" id="2.30.39.10">
    <property type="entry name" value="Alpha-1-antitrypsin, domain 1"/>
    <property type="match status" value="1"/>
</dbReference>
<feature type="domain" description="Serpin" evidence="2">
    <location>
        <begin position="202"/>
        <end position="513"/>
    </location>
</feature>
<dbReference type="SUPFAM" id="SSF56574">
    <property type="entry name" value="Serpins"/>
    <property type="match status" value="1"/>
</dbReference>
<dbReference type="InterPro" id="IPR036186">
    <property type="entry name" value="Serpin_sf"/>
</dbReference>
<accession>A0A5K0U912</accession>
<evidence type="ECO:0000259" key="2">
    <source>
        <dbReference type="Pfam" id="PF00079"/>
    </source>
</evidence>
<evidence type="ECO:0000256" key="1">
    <source>
        <dbReference type="SAM" id="MobiDB-lite"/>
    </source>
</evidence>
<name>A0A5K0U912_9VIRU</name>
<reference evidence="3 4" key="1">
    <citation type="submission" date="2018-10" db="EMBL/GenBank/DDBJ databases">
        <authorList>
            <consortium name="IHU Genomes"/>
        </authorList>
    </citation>
    <scope>NUCLEOTIDE SEQUENCE [LARGE SCALE GENOMIC DNA]</scope>
    <source>
        <strain evidence="3 4">A1</strain>
    </source>
</reference>
<dbReference type="InterPro" id="IPR042185">
    <property type="entry name" value="Serpin_sf_2"/>
</dbReference>
<gene>
    <name evidence="3" type="ORF">YASMINEVIRUS_748</name>
</gene>
<dbReference type="Gene3D" id="3.30.497.10">
    <property type="entry name" value="Antithrombin, subunit I, domain 2"/>
    <property type="match status" value="1"/>
</dbReference>
<dbReference type="EMBL" id="UPSH01000001">
    <property type="protein sequence ID" value="VBB18285.1"/>
    <property type="molecule type" value="Genomic_DNA"/>
</dbReference>
<comment type="caution">
    <text evidence="3">The sequence shown here is derived from an EMBL/GenBank/DDBJ whole genome shotgun (WGS) entry which is preliminary data.</text>
</comment>
<evidence type="ECO:0000313" key="3">
    <source>
        <dbReference type="EMBL" id="VBB18285.1"/>
    </source>
</evidence>
<evidence type="ECO:0000313" key="4">
    <source>
        <dbReference type="Proteomes" id="UP000594342"/>
    </source>
</evidence>
<organism evidence="3 4">
    <name type="scientific">Yasminevirus sp. GU-2018</name>
    <dbReference type="NCBI Taxonomy" id="2420051"/>
    <lineage>
        <taxon>Viruses</taxon>
        <taxon>Varidnaviria</taxon>
        <taxon>Bamfordvirae</taxon>
        <taxon>Nucleocytoviricota</taxon>
        <taxon>Megaviricetes</taxon>
        <taxon>Imitervirales</taxon>
        <taxon>Mimiviridae</taxon>
        <taxon>Klosneuvirinae</taxon>
        <taxon>Yasminevirus</taxon>
        <taxon>Yasminevirus saudimassiliense</taxon>
    </lineage>
</organism>
<dbReference type="InterPro" id="IPR023796">
    <property type="entry name" value="Serpin_dom"/>
</dbReference>